<organism evidence="4 5">
    <name type="scientific">Neptunomonas qingdaonensis</name>
    <dbReference type="NCBI Taxonomy" id="1045558"/>
    <lineage>
        <taxon>Bacteria</taxon>
        <taxon>Pseudomonadati</taxon>
        <taxon>Pseudomonadota</taxon>
        <taxon>Gammaproteobacteria</taxon>
        <taxon>Oceanospirillales</taxon>
        <taxon>Oceanospirillaceae</taxon>
        <taxon>Neptunomonas</taxon>
    </lineage>
</organism>
<reference evidence="5" key="1">
    <citation type="submission" date="2016-10" db="EMBL/GenBank/DDBJ databases">
        <authorList>
            <person name="Varghese N."/>
            <person name="Submissions S."/>
        </authorList>
    </citation>
    <scope>NUCLEOTIDE SEQUENCE [LARGE SCALE GENOMIC DNA]</scope>
    <source>
        <strain evidence="5">CGMCC 1.10971</strain>
    </source>
</reference>
<evidence type="ECO:0000256" key="1">
    <source>
        <dbReference type="ARBA" id="ARBA00022475"/>
    </source>
</evidence>
<evidence type="ECO:0000313" key="4">
    <source>
        <dbReference type="EMBL" id="SFG94641.1"/>
    </source>
</evidence>
<keyword evidence="2" id="KW-0997">Cell inner membrane</keyword>
<keyword evidence="1" id="KW-1003">Cell membrane</keyword>
<evidence type="ECO:0000256" key="2">
    <source>
        <dbReference type="ARBA" id="ARBA00022519"/>
    </source>
</evidence>
<dbReference type="CDD" id="cd16323">
    <property type="entry name" value="Syd"/>
    <property type="match status" value="1"/>
</dbReference>
<dbReference type="RefSeq" id="WP_090730707.1">
    <property type="nucleotide sequence ID" value="NZ_FOOU01000021.1"/>
</dbReference>
<protein>
    <submittedName>
        <fullName evidence="4">SecY interacting protein Syd</fullName>
    </submittedName>
</protein>
<name>A0A1I2W540_9GAMM</name>
<dbReference type="STRING" id="1045558.SAMN05216175_12120"/>
<dbReference type="AlphaFoldDB" id="A0A1I2W540"/>
<proteinExistence type="predicted"/>
<dbReference type="OrthoDB" id="5599437at2"/>
<dbReference type="InterPro" id="IPR009948">
    <property type="entry name" value="Syd"/>
</dbReference>
<dbReference type="InterPro" id="IPR038228">
    <property type="entry name" value="Syd_sf"/>
</dbReference>
<dbReference type="GO" id="GO:0009898">
    <property type="term" value="C:cytoplasmic side of plasma membrane"/>
    <property type="evidence" value="ECO:0007669"/>
    <property type="project" value="InterPro"/>
</dbReference>
<dbReference type="Proteomes" id="UP000198623">
    <property type="component" value="Unassembled WGS sequence"/>
</dbReference>
<keyword evidence="5" id="KW-1185">Reference proteome</keyword>
<dbReference type="EMBL" id="FOOU01000021">
    <property type="protein sequence ID" value="SFG94641.1"/>
    <property type="molecule type" value="Genomic_DNA"/>
</dbReference>
<keyword evidence="3" id="KW-0472">Membrane</keyword>
<accession>A0A1I2W540</accession>
<sequence length="179" mass="20538">MQISDTLENFVTKWRAYHNDPLPSMPFDPQWPSLCFDANDPQAGEILNWQPTKQTPVSDMFIRLGEALDTKIHPDIAEYFSCYWSDHLNARAPAGDLVLLQVWNEEDLERLRANFIGHAMVKAKQKQPLSLFFACTEPDDGMLTVRNDDGSIWLEYPGKKPVKQIADNLCDFINQLSPR</sequence>
<dbReference type="Pfam" id="PF07348">
    <property type="entry name" value="Syd"/>
    <property type="match status" value="1"/>
</dbReference>
<gene>
    <name evidence="4" type="ORF">SAMN05216175_12120</name>
</gene>
<evidence type="ECO:0000256" key="3">
    <source>
        <dbReference type="ARBA" id="ARBA00023136"/>
    </source>
</evidence>
<evidence type="ECO:0000313" key="5">
    <source>
        <dbReference type="Proteomes" id="UP000198623"/>
    </source>
</evidence>
<dbReference type="Gene3D" id="3.40.1580.20">
    <property type="entry name" value="Syd protein"/>
    <property type="match status" value="1"/>
</dbReference>